<dbReference type="AlphaFoldDB" id="A0A067C4C8"/>
<proteinExistence type="predicted"/>
<dbReference type="KEGG" id="spar:SPRG_12413"/>
<organism evidence="1 2">
    <name type="scientific">Saprolegnia parasitica (strain CBS 223.65)</name>
    <dbReference type="NCBI Taxonomy" id="695850"/>
    <lineage>
        <taxon>Eukaryota</taxon>
        <taxon>Sar</taxon>
        <taxon>Stramenopiles</taxon>
        <taxon>Oomycota</taxon>
        <taxon>Saprolegniomycetes</taxon>
        <taxon>Saprolegniales</taxon>
        <taxon>Saprolegniaceae</taxon>
        <taxon>Saprolegnia</taxon>
    </lineage>
</organism>
<gene>
    <name evidence="1" type="ORF">SPRG_12413</name>
</gene>
<protein>
    <submittedName>
        <fullName evidence="1">Uncharacterized protein</fullName>
    </submittedName>
</protein>
<dbReference type="VEuPathDB" id="FungiDB:SPRG_12413"/>
<name>A0A067C4C8_SAPPC</name>
<sequence>MDRWQALDARRHQLENATIERAKRLEALRRKKETTDADAAAVIVHLKAELKQGSELERWRIEADKKRANLVRTFRSPLVEDKSTRLGRANTKILLFREAVLSTKENQFDELVRESGESDIHALVQRFSSFSTDIASLRQMDAESCAALEAAEQRLETMEVQVRELQTCGMEHVVETQRRVKARLEEELWSAKMHEEKVAATPSSQQQTLSVLHQGLLAIAEILGCLETAATDIHAAASTLELATSCVRLLKRHRAREPVLPATTLQAMLEHIARIAPSRSIVPPNTVCGIELG</sequence>
<dbReference type="OrthoDB" id="70015at2759"/>
<dbReference type="Proteomes" id="UP000030745">
    <property type="component" value="Unassembled WGS sequence"/>
</dbReference>
<keyword evidence="2" id="KW-1185">Reference proteome</keyword>
<dbReference type="EMBL" id="KK583288">
    <property type="protein sequence ID" value="KDO21406.1"/>
    <property type="molecule type" value="Genomic_DNA"/>
</dbReference>
<accession>A0A067C4C8</accession>
<evidence type="ECO:0000313" key="2">
    <source>
        <dbReference type="Proteomes" id="UP000030745"/>
    </source>
</evidence>
<evidence type="ECO:0000313" key="1">
    <source>
        <dbReference type="EMBL" id="KDO21406.1"/>
    </source>
</evidence>
<reference evidence="1 2" key="1">
    <citation type="journal article" date="2013" name="PLoS Genet.">
        <title>Distinctive expansion of potential virulence genes in the genome of the oomycete fish pathogen Saprolegnia parasitica.</title>
        <authorList>
            <person name="Jiang R.H."/>
            <person name="de Bruijn I."/>
            <person name="Haas B.J."/>
            <person name="Belmonte R."/>
            <person name="Lobach L."/>
            <person name="Christie J."/>
            <person name="van den Ackerveken G."/>
            <person name="Bottin A."/>
            <person name="Bulone V."/>
            <person name="Diaz-Moreno S.M."/>
            <person name="Dumas B."/>
            <person name="Fan L."/>
            <person name="Gaulin E."/>
            <person name="Govers F."/>
            <person name="Grenville-Briggs L.J."/>
            <person name="Horner N.R."/>
            <person name="Levin J.Z."/>
            <person name="Mammella M."/>
            <person name="Meijer H.J."/>
            <person name="Morris P."/>
            <person name="Nusbaum C."/>
            <person name="Oome S."/>
            <person name="Phillips A.J."/>
            <person name="van Rooyen D."/>
            <person name="Rzeszutek E."/>
            <person name="Saraiva M."/>
            <person name="Secombes C.J."/>
            <person name="Seidl M.F."/>
            <person name="Snel B."/>
            <person name="Stassen J.H."/>
            <person name="Sykes S."/>
            <person name="Tripathy S."/>
            <person name="van den Berg H."/>
            <person name="Vega-Arreguin J.C."/>
            <person name="Wawra S."/>
            <person name="Young S.K."/>
            <person name="Zeng Q."/>
            <person name="Dieguez-Uribeondo J."/>
            <person name="Russ C."/>
            <person name="Tyler B.M."/>
            <person name="van West P."/>
        </authorList>
    </citation>
    <scope>NUCLEOTIDE SEQUENCE [LARGE SCALE GENOMIC DNA]</scope>
    <source>
        <strain evidence="1 2">CBS 223.65</strain>
    </source>
</reference>
<dbReference type="RefSeq" id="XP_012207853.1">
    <property type="nucleotide sequence ID" value="XM_012352463.1"/>
</dbReference>
<dbReference type="GeneID" id="24134371"/>